<evidence type="ECO:0000313" key="2">
    <source>
        <dbReference type="Proteomes" id="UP000595596"/>
    </source>
</evidence>
<reference evidence="1 2" key="1">
    <citation type="journal article" date="2020" name="Genome Biol. Evol.">
        <title>Comparative Genomics Underlines Multiple Roles of Profftella, an Obligate Symbiont of Psyllids: Providing Toxins, Vitamins, and Carotenoids.</title>
        <authorList>
            <person name="Nakabachi A."/>
            <person name="Piel J."/>
            <person name="Malenovsky I."/>
            <person name="Hirose Y."/>
        </authorList>
    </citation>
    <scope>NUCLEOTIDE SEQUENCE [LARGE SCALE GENOMIC DNA]</scope>
    <source>
        <strain evidence="1 2">Dco</strain>
    </source>
</reference>
<dbReference type="EMBL" id="AP023214">
    <property type="protein sequence ID" value="BCG49365.1"/>
    <property type="molecule type" value="Genomic_DNA"/>
</dbReference>
<accession>A0A7R7AC41</accession>
<proteinExistence type="predicted"/>
<evidence type="ECO:0000313" key="1">
    <source>
        <dbReference type="EMBL" id="BCG49365.1"/>
    </source>
</evidence>
<dbReference type="Proteomes" id="UP000595596">
    <property type="component" value="Chromosome"/>
</dbReference>
<keyword evidence="2" id="KW-1185">Reference proteome</keyword>
<dbReference type="KEGG" id="crr:CRDco_1400"/>
<organism evidence="1 2">
    <name type="scientific">Candidatus Carsonella ruddii</name>
    <name type="common">Diaphorina cf. continua</name>
    <dbReference type="NCBI Taxonomy" id="2661587"/>
    <lineage>
        <taxon>Bacteria</taxon>
        <taxon>Pseudomonadati</taxon>
        <taxon>Pseudomonadota</taxon>
        <taxon>Gammaproteobacteria</taxon>
        <taxon>Oceanospirillales</taxon>
        <taxon>Halomonadaceae</taxon>
        <taxon>Zymobacter group</taxon>
        <taxon>Candidatus Carsonella</taxon>
    </lineage>
</organism>
<dbReference type="AlphaFoldDB" id="A0A7R7AC41"/>
<gene>
    <name evidence="1" type="ORF">CRDco_1400</name>
</gene>
<protein>
    <submittedName>
        <fullName evidence="1">Uncharacterized protein</fullName>
    </submittedName>
</protein>
<sequence length="159" mass="19908">MKMCFLFNYMKNLCVNLYLFFQLLSMKKNFLFLINNKINHLTNFYNFLTQINIKFQFFKINSFLKNHYKLIFIKDNNEKINQFVNSLKKCIKIKKIYSFRNLKKNFCNKIYYNYNCKILKNFIFINYNNFFLFYYNLKKEKYAFSIMNNFTFYKNIFMT</sequence>
<name>A0A7R7AC41_CARRU</name>